<dbReference type="Gene3D" id="1.20.120.1760">
    <property type="match status" value="1"/>
</dbReference>
<dbReference type="Pfam" id="PF01066">
    <property type="entry name" value="CDP-OH_P_transf"/>
    <property type="match status" value="1"/>
</dbReference>
<dbReference type="NCBIfam" id="TIGR00560">
    <property type="entry name" value="pgsA"/>
    <property type="match status" value="1"/>
</dbReference>
<organism evidence="14 15">
    <name type="scientific">Thermoleophilum album</name>
    <dbReference type="NCBI Taxonomy" id="29539"/>
    <lineage>
        <taxon>Bacteria</taxon>
        <taxon>Bacillati</taxon>
        <taxon>Actinomycetota</taxon>
        <taxon>Thermoleophilia</taxon>
        <taxon>Thermoleophilales</taxon>
        <taxon>Thermoleophilaceae</taxon>
        <taxon>Thermoleophilum</taxon>
    </lineage>
</organism>
<keyword evidence="8 13" id="KW-0472">Membrane</keyword>
<feature type="transmembrane region" description="Helical" evidence="13">
    <location>
        <begin position="33"/>
        <end position="53"/>
    </location>
</feature>
<feature type="transmembrane region" description="Helical" evidence="13">
    <location>
        <begin position="146"/>
        <end position="168"/>
    </location>
</feature>
<evidence type="ECO:0000256" key="11">
    <source>
        <dbReference type="NCBIfam" id="TIGR00560"/>
    </source>
</evidence>
<evidence type="ECO:0000256" key="9">
    <source>
        <dbReference type="ARBA" id="ARBA00023209"/>
    </source>
</evidence>
<evidence type="ECO:0000313" key="15">
    <source>
        <dbReference type="Proteomes" id="UP000222056"/>
    </source>
</evidence>
<proteinExistence type="inferred from homology"/>
<feature type="transmembrane region" description="Helical" evidence="13">
    <location>
        <begin position="6"/>
        <end position="26"/>
    </location>
</feature>
<dbReference type="PANTHER" id="PTHR14269">
    <property type="entry name" value="CDP-DIACYLGLYCEROL--GLYCEROL-3-PHOSPHATE 3-PHOSPHATIDYLTRANSFERASE-RELATED"/>
    <property type="match status" value="1"/>
</dbReference>
<evidence type="ECO:0000256" key="8">
    <source>
        <dbReference type="ARBA" id="ARBA00023136"/>
    </source>
</evidence>
<accession>A0A1H6FNJ5</accession>
<evidence type="ECO:0000256" key="4">
    <source>
        <dbReference type="ARBA" id="ARBA00022679"/>
    </source>
</evidence>
<dbReference type="InterPro" id="IPR048254">
    <property type="entry name" value="CDP_ALCOHOL_P_TRANSF_CS"/>
</dbReference>
<gene>
    <name evidence="14" type="ORF">SAMN02745716_0875</name>
</gene>
<evidence type="ECO:0000313" key="14">
    <source>
        <dbReference type="EMBL" id="SEH11770.1"/>
    </source>
</evidence>
<keyword evidence="15" id="KW-1185">Reference proteome</keyword>
<dbReference type="OrthoDB" id="9796672at2"/>
<dbReference type="EMBL" id="FNWJ01000001">
    <property type="protein sequence ID" value="SEH11770.1"/>
    <property type="molecule type" value="Genomic_DNA"/>
</dbReference>
<keyword evidence="3" id="KW-0444">Lipid biosynthesis</keyword>
<dbReference type="PROSITE" id="PS00379">
    <property type="entry name" value="CDP_ALCOHOL_P_TRANSF"/>
    <property type="match status" value="1"/>
</dbReference>
<evidence type="ECO:0000256" key="2">
    <source>
        <dbReference type="ARBA" id="ARBA00010441"/>
    </source>
</evidence>
<dbReference type="Proteomes" id="UP000222056">
    <property type="component" value="Unassembled WGS sequence"/>
</dbReference>
<keyword evidence="9" id="KW-0594">Phospholipid biosynthesis</keyword>
<protein>
    <recommendedName>
        <fullName evidence="11">CDP-diacylglycerol--glycerol-3-phosphate 3-phosphatidyltransferase</fullName>
        <ecNumber evidence="11">2.7.8.5</ecNumber>
    </recommendedName>
</protein>
<keyword evidence="6 13" id="KW-1133">Transmembrane helix</keyword>
<evidence type="ECO:0000256" key="7">
    <source>
        <dbReference type="ARBA" id="ARBA00023098"/>
    </source>
</evidence>
<dbReference type="RefSeq" id="WP_093116530.1">
    <property type="nucleotide sequence ID" value="NZ_FNWJ01000001.1"/>
</dbReference>
<dbReference type="STRING" id="29539.SAMN02745716_0875"/>
<dbReference type="GO" id="GO:0016020">
    <property type="term" value="C:membrane"/>
    <property type="evidence" value="ECO:0007669"/>
    <property type="project" value="UniProtKB-SubCell"/>
</dbReference>
<dbReference type="EC" id="2.7.8.5" evidence="11"/>
<reference evidence="15" key="1">
    <citation type="submission" date="2016-10" db="EMBL/GenBank/DDBJ databases">
        <authorList>
            <person name="Varghese N."/>
            <person name="Submissions S."/>
        </authorList>
    </citation>
    <scope>NUCLEOTIDE SEQUENCE [LARGE SCALE GENOMIC DNA]</scope>
    <source>
        <strain evidence="15">ATCC 35263</strain>
    </source>
</reference>
<evidence type="ECO:0000256" key="3">
    <source>
        <dbReference type="ARBA" id="ARBA00022516"/>
    </source>
</evidence>
<evidence type="ECO:0000256" key="10">
    <source>
        <dbReference type="ARBA" id="ARBA00023264"/>
    </source>
</evidence>
<dbReference type="AlphaFoldDB" id="A0A1H6FNJ5"/>
<dbReference type="GO" id="GO:0008444">
    <property type="term" value="F:CDP-diacylglycerol-glycerol-3-phosphate 3-phosphatidyltransferase activity"/>
    <property type="evidence" value="ECO:0007669"/>
    <property type="project" value="UniProtKB-UniRule"/>
</dbReference>
<comment type="similarity">
    <text evidence="2 12">Belongs to the CDP-alcohol phosphatidyltransferase class-I family.</text>
</comment>
<sequence>MPLNLPNTLTIIRILLVPVLVVVLALEAHGGSLIAAAVFALAALTDGLDGWIARSRHAVTTFGKVMDPVADKLLVAAALLALVGLGRLEAWVAMVVIAREFAVSALRVAAGQQGIVIPASLLGKLKTIVQVAAVTALIAAPDPQAVIVRVLVWAMVAVTVLSGVDYFVNFRRRLELGVGDRRRPG</sequence>
<dbReference type="PIRSF" id="PIRSF000847">
    <property type="entry name" value="Phos_ph_gly_syn"/>
    <property type="match status" value="1"/>
</dbReference>
<dbReference type="InterPro" id="IPR000462">
    <property type="entry name" value="CDP-OH_P_trans"/>
</dbReference>
<evidence type="ECO:0000256" key="12">
    <source>
        <dbReference type="RuleBase" id="RU003750"/>
    </source>
</evidence>
<name>A0A1H6FNJ5_THEAL</name>
<evidence type="ECO:0000256" key="13">
    <source>
        <dbReference type="SAM" id="Phobius"/>
    </source>
</evidence>
<evidence type="ECO:0000256" key="6">
    <source>
        <dbReference type="ARBA" id="ARBA00022989"/>
    </source>
</evidence>
<dbReference type="UniPathway" id="UPA00085"/>
<dbReference type="PANTHER" id="PTHR14269:SF62">
    <property type="entry name" value="CDP-DIACYLGLYCEROL--GLYCEROL-3-PHOSPHATE 3-PHOSPHATIDYLTRANSFERASE 1, CHLOROPLASTIC"/>
    <property type="match status" value="1"/>
</dbReference>
<evidence type="ECO:0000256" key="5">
    <source>
        <dbReference type="ARBA" id="ARBA00022692"/>
    </source>
</evidence>
<dbReference type="InterPro" id="IPR004570">
    <property type="entry name" value="Phosphatidylglycerol_P_synth"/>
</dbReference>
<dbReference type="GO" id="GO:0046474">
    <property type="term" value="P:glycerophospholipid biosynthetic process"/>
    <property type="evidence" value="ECO:0007669"/>
    <property type="project" value="TreeGrafter"/>
</dbReference>
<keyword evidence="7" id="KW-0443">Lipid metabolism</keyword>
<comment type="subcellular location">
    <subcellularLocation>
        <location evidence="1">Membrane</location>
        <topology evidence="1">Multi-pass membrane protein</topology>
    </subcellularLocation>
</comment>
<dbReference type="InterPro" id="IPR043130">
    <property type="entry name" value="CDP-OH_PTrfase_TM_dom"/>
</dbReference>
<feature type="transmembrane region" description="Helical" evidence="13">
    <location>
        <begin position="73"/>
        <end position="98"/>
    </location>
</feature>
<keyword evidence="4 12" id="KW-0808">Transferase</keyword>
<keyword evidence="10" id="KW-1208">Phospholipid metabolism</keyword>
<dbReference type="InterPro" id="IPR050324">
    <property type="entry name" value="CDP-alcohol_PTase-I"/>
</dbReference>
<keyword evidence="5 13" id="KW-0812">Transmembrane</keyword>
<evidence type="ECO:0000256" key="1">
    <source>
        <dbReference type="ARBA" id="ARBA00004141"/>
    </source>
</evidence>